<evidence type="ECO:0000313" key="14">
    <source>
        <dbReference type="Proteomes" id="UP000295724"/>
    </source>
</evidence>
<dbReference type="PANTHER" id="PTHR43166:SF30">
    <property type="entry name" value="METHIONINE IMPORT ATP-BINDING PROTEIN METN"/>
    <property type="match status" value="1"/>
</dbReference>
<reference evidence="13 14" key="1">
    <citation type="submission" date="2019-03" db="EMBL/GenBank/DDBJ databases">
        <title>Genomic Encyclopedia of Type Strains, Phase IV (KMG-IV): sequencing the most valuable type-strain genomes for metagenomic binning, comparative biology and taxonomic classification.</title>
        <authorList>
            <person name="Goeker M."/>
        </authorList>
    </citation>
    <scope>NUCLEOTIDE SEQUENCE [LARGE SCALE GENOMIC DNA]</scope>
    <source>
        <strain evidence="13 14">DSM 25488</strain>
    </source>
</reference>
<comment type="subcellular location">
    <subcellularLocation>
        <location evidence="11">Cell inner membrane</location>
        <topology evidence="11">Peripheral membrane protein</topology>
        <orientation evidence="11">Cytoplasmic side</orientation>
    </subcellularLocation>
</comment>
<dbReference type="EMBL" id="SNZB01000002">
    <property type="protein sequence ID" value="TDR22705.1"/>
    <property type="molecule type" value="Genomic_DNA"/>
</dbReference>
<name>A0A4R6XS09_9GAMM</name>
<keyword evidence="10 11" id="KW-0472">Membrane</keyword>
<keyword evidence="5 11" id="KW-1003">Cell membrane</keyword>
<dbReference type="InterPro" id="IPR003593">
    <property type="entry name" value="AAA+_ATPase"/>
</dbReference>
<dbReference type="SMART" id="SM00382">
    <property type="entry name" value="AAA"/>
    <property type="match status" value="1"/>
</dbReference>
<dbReference type="RefSeq" id="WP_211337004.1">
    <property type="nucleotide sequence ID" value="NZ_SNZB01000002.1"/>
</dbReference>
<dbReference type="GO" id="GO:0051301">
    <property type="term" value="P:cell division"/>
    <property type="evidence" value="ECO:0007669"/>
    <property type="project" value="UniProtKB-UniRule"/>
</dbReference>
<keyword evidence="9" id="KW-0029">Amino-acid transport</keyword>
<dbReference type="InterPro" id="IPR005286">
    <property type="entry name" value="Cell_div_FtsE"/>
</dbReference>
<keyword evidence="4" id="KW-0813">Transport</keyword>
<dbReference type="InterPro" id="IPR017871">
    <property type="entry name" value="ABC_transporter-like_CS"/>
</dbReference>
<dbReference type="NCBIfam" id="TIGR02673">
    <property type="entry name" value="FtsE"/>
    <property type="match status" value="1"/>
</dbReference>
<dbReference type="PROSITE" id="PS50893">
    <property type="entry name" value="ABC_TRANSPORTER_2"/>
    <property type="match status" value="1"/>
</dbReference>
<keyword evidence="7 11" id="KW-0067">ATP-binding</keyword>
<dbReference type="FunFam" id="3.40.50.300:FF:000056">
    <property type="entry name" value="Cell division ATP-binding protein FtsE"/>
    <property type="match status" value="1"/>
</dbReference>
<evidence type="ECO:0000256" key="5">
    <source>
        <dbReference type="ARBA" id="ARBA00022475"/>
    </source>
</evidence>
<keyword evidence="14" id="KW-1185">Reference proteome</keyword>
<dbReference type="AlphaFoldDB" id="A0A4R6XS09"/>
<keyword evidence="8" id="KW-1278">Translocase</keyword>
<keyword evidence="11" id="KW-0131">Cell cycle</keyword>
<sequence>MIIQFNRVSKAYGKDNKALSDVSFDVEAGEMLFLTGHSGAGKTSILKLIMKIEDMSYGQATVNGYGLKHLKSHQLPQYRQSVGMIFQDHRLLENRTILDNVALSLWIRGYGKAESHKQARVVLQQVGLKDKTHFYPDQLSSGQQQRVGIARAIVSKPDILLADEPTGNLDPDLSLELMEIFMKINETGTTVLIASHDLILIKRLRKRVLVLDSGQLIDDYRPET</sequence>
<dbReference type="GO" id="GO:0006865">
    <property type="term" value="P:amino acid transport"/>
    <property type="evidence" value="ECO:0007669"/>
    <property type="project" value="UniProtKB-KW"/>
</dbReference>
<evidence type="ECO:0000256" key="2">
    <source>
        <dbReference type="ARBA" id="ARBA00005417"/>
    </source>
</evidence>
<comment type="similarity">
    <text evidence="2 11">Belongs to the ABC transporter superfamily.</text>
</comment>
<evidence type="ECO:0000256" key="11">
    <source>
        <dbReference type="RuleBase" id="RU365094"/>
    </source>
</evidence>
<organism evidence="13 14">
    <name type="scientific">Marinicella litoralis</name>
    <dbReference type="NCBI Taxonomy" id="644220"/>
    <lineage>
        <taxon>Bacteria</taxon>
        <taxon>Pseudomonadati</taxon>
        <taxon>Pseudomonadota</taxon>
        <taxon>Gammaproteobacteria</taxon>
        <taxon>Lysobacterales</taxon>
        <taxon>Marinicellaceae</taxon>
        <taxon>Marinicella</taxon>
    </lineage>
</organism>
<dbReference type="PROSITE" id="PS00211">
    <property type="entry name" value="ABC_TRANSPORTER_1"/>
    <property type="match status" value="1"/>
</dbReference>
<dbReference type="GO" id="GO:0016887">
    <property type="term" value="F:ATP hydrolysis activity"/>
    <property type="evidence" value="ECO:0007669"/>
    <property type="project" value="InterPro"/>
</dbReference>
<feature type="domain" description="ABC transporter" evidence="12">
    <location>
        <begin position="3"/>
        <end position="224"/>
    </location>
</feature>
<protein>
    <recommendedName>
        <fullName evidence="3 11">Cell division ATP-binding protein FtsE</fullName>
    </recommendedName>
</protein>
<dbReference type="PANTHER" id="PTHR43166">
    <property type="entry name" value="AMINO ACID IMPORT ATP-BINDING PROTEIN"/>
    <property type="match status" value="1"/>
</dbReference>
<evidence type="ECO:0000256" key="3">
    <source>
        <dbReference type="ARBA" id="ARBA00020019"/>
    </source>
</evidence>
<comment type="subunit">
    <text evidence="11">Homodimer. Forms a membrane-associated complex with FtsX.</text>
</comment>
<dbReference type="Proteomes" id="UP000295724">
    <property type="component" value="Unassembled WGS sequence"/>
</dbReference>
<dbReference type="GO" id="GO:0005886">
    <property type="term" value="C:plasma membrane"/>
    <property type="evidence" value="ECO:0007669"/>
    <property type="project" value="UniProtKB-SubCell"/>
</dbReference>
<accession>A0A4R6XS09</accession>
<dbReference type="GO" id="GO:0005524">
    <property type="term" value="F:ATP binding"/>
    <property type="evidence" value="ECO:0007669"/>
    <property type="project" value="UniProtKB-UniRule"/>
</dbReference>
<gene>
    <name evidence="11" type="primary">ftsE</name>
    <name evidence="13" type="ORF">C8D91_1198</name>
</gene>
<evidence type="ECO:0000313" key="13">
    <source>
        <dbReference type="EMBL" id="TDR22705.1"/>
    </source>
</evidence>
<keyword evidence="11 13" id="KW-0132">Cell division</keyword>
<evidence type="ECO:0000256" key="6">
    <source>
        <dbReference type="ARBA" id="ARBA00022741"/>
    </source>
</evidence>
<dbReference type="InterPro" id="IPR003439">
    <property type="entry name" value="ABC_transporter-like_ATP-bd"/>
</dbReference>
<evidence type="ECO:0000256" key="10">
    <source>
        <dbReference type="ARBA" id="ARBA00023136"/>
    </source>
</evidence>
<comment type="caution">
    <text evidence="13">The sequence shown here is derived from an EMBL/GenBank/DDBJ whole genome shotgun (WGS) entry which is preliminary data.</text>
</comment>
<evidence type="ECO:0000259" key="12">
    <source>
        <dbReference type="PROSITE" id="PS50893"/>
    </source>
</evidence>
<dbReference type="InterPro" id="IPR027417">
    <property type="entry name" value="P-loop_NTPase"/>
</dbReference>
<evidence type="ECO:0000256" key="8">
    <source>
        <dbReference type="ARBA" id="ARBA00022967"/>
    </source>
</evidence>
<proteinExistence type="inferred from homology"/>
<evidence type="ECO:0000256" key="1">
    <source>
        <dbReference type="ARBA" id="ARBA00002579"/>
    </source>
</evidence>
<comment type="function">
    <text evidence="1">Part of the ABC transporter FtsEX involved in cellular division. Important for assembly or stability of the septal ring.</text>
</comment>
<dbReference type="InterPro" id="IPR050086">
    <property type="entry name" value="MetN_ABC_transporter-like"/>
</dbReference>
<dbReference type="Gene3D" id="3.40.50.300">
    <property type="entry name" value="P-loop containing nucleotide triphosphate hydrolases"/>
    <property type="match status" value="1"/>
</dbReference>
<evidence type="ECO:0000256" key="7">
    <source>
        <dbReference type="ARBA" id="ARBA00022840"/>
    </source>
</evidence>
<dbReference type="SUPFAM" id="SSF52540">
    <property type="entry name" value="P-loop containing nucleoside triphosphate hydrolases"/>
    <property type="match status" value="1"/>
</dbReference>
<evidence type="ECO:0000256" key="4">
    <source>
        <dbReference type="ARBA" id="ARBA00022448"/>
    </source>
</evidence>
<evidence type="ECO:0000256" key="9">
    <source>
        <dbReference type="ARBA" id="ARBA00022970"/>
    </source>
</evidence>
<keyword evidence="6 11" id="KW-0547">Nucleotide-binding</keyword>
<dbReference type="Pfam" id="PF00005">
    <property type="entry name" value="ABC_tran"/>
    <property type="match status" value="1"/>
</dbReference>